<name>A0AAE1HTQ1_9NEOP</name>
<dbReference type="AlphaFoldDB" id="A0AAE1HTQ1"/>
<protein>
    <submittedName>
        <fullName evidence="1">p-hydroxybenzoate hydroxylase transcriptional activator</fullName>
    </submittedName>
</protein>
<accession>A0AAE1HTQ1</accession>
<proteinExistence type="predicted"/>
<reference evidence="1" key="2">
    <citation type="journal article" date="2023" name="BMC Genomics">
        <title>Pest status, molecular evolution, and epigenetic factors derived from the genome assembly of Frankliniella fusca, a thysanopteran phytovirus vector.</title>
        <authorList>
            <person name="Catto M.A."/>
            <person name="Labadie P.E."/>
            <person name="Jacobson A.L."/>
            <person name="Kennedy G.G."/>
            <person name="Srinivasan R."/>
            <person name="Hunt B.G."/>
        </authorList>
    </citation>
    <scope>NUCLEOTIDE SEQUENCE</scope>
    <source>
        <strain evidence="1">PL_HMW_Pooled</strain>
    </source>
</reference>
<evidence type="ECO:0000313" key="1">
    <source>
        <dbReference type="EMBL" id="KAK3927265.1"/>
    </source>
</evidence>
<reference evidence="1" key="1">
    <citation type="submission" date="2021-07" db="EMBL/GenBank/DDBJ databases">
        <authorList>
            <person name="Catto M.A."/>
            <person name="Jacobson A."/>
            <person name="Kennedy G."/>
            <person name="Labadie P."/>
            <person name="Hunt B.G."/>
            <person name="Srinivasan R."/>
        </authorList>
    </citation>
    <scope>NUCLEOTIDE SEQUENCE</scope>
    <source>
        <strain evidence="1">PL_HMW_Pooled</strain>
        <tissue evidence="1">Head</tissue>
    </source>
</reference>
<dbReference type="EMBL" id="JAHWGI010001285">
    <property type="protein sequence ID" value="KAK3927265.1"/>
    <property type="molecule type" value="Genomic_DNA"/>
</dbReference>
<comment type="caution">
    <text evidence="1">The sequence shown here is derived from an EMBL/GenBank/DDBJ whole genome shotgun (WGS) entry which is preliminary data.</text>
</comment>
<gene>
    <name evidence="1" type="ORF">KUF71_015550</name>
</gene>
<organism evidence="1 2">
    <name type="scientific">Frankliniella fusca</name>
    <dbReference type="NCBI Taxonomy" id="407009"/>
    <lineage>
        <taxon>Eukaryota</taxon>
        <taxon>Metazoa</taxon>
        <taxon>Ecdysozoa</taxon>
        <taxon>Arthropoda</taxon>
        <taxon>Hexapoda</taxon>
        <taxon>Insecta</taxon>
        <taxon>Pterygota</taxon>
        <taxon>Neoptera</taxon>
        <taxon>Paraneoptera</taxon>
        <taxon>Thysanoptera</taxon>
        <taxon>Terebrantia</taxon>
        <taxon>Thripoidea</taxon>
        <taxon>Thripidae</taxon>
        <taxon>Frankliniella</taxon>
    </lineage>
</organism>
<sequence>MEPQKNTFLNQIDYYGEQEHCAGTDGPEIGLPHLQIPAIFHKAKTGKNNILRMFATNSAKQTYRENPSALFDLLISKY</sequence>
<evidence type="ECO:0000313" key="2">
    <source>
        <dbReference type="Proteomes" id="UP001219518"/>
    </source>
</evidence>
<keyword evidence="2" id="KW-1185">Reference proteome</keyword>
<dbReference type="Proteomes" id="UP001219518">
    <property type="component" value="Unassembled WGS sequence"/>
</dbReference>